<name>A0A2I1I3S3_9ACTO</name>
<dbReference type="EMBL" id="PKKJ01000014">
    <property type="protein sequence ID" value="PKY65784.1"/>
    <property type="molecule type" value="Genomic_DNA"/>
</dbReference>
<dbReference type="InterPro" id="IPR023809">
    <property type="entry name" value="Thiopep_bacteriocin_synth_dom"/>
</dbReference>
<protein>
    <submittedName>
        <fullName evidence="2">Lantibiotic biosynthesis protein</fullName>
    </submittedName>
</protein>
<organism evidence="2 3">
    <name type="scientific">Schaalia turicensis</name>
    <dbReference type="NCBI Taxonomy" id="131111"/>
    <lineage>
        <taxon>Bacteria</taxon>
        <taxon>Bacillati</taxon>
        <taxon>Actinomycetota</taxon>
        <taxon>Actinomycetes</taxon>
        <taxon>Actinomycetales</taxon>
        <taxon>Actinomycetaceae</taxon>
        <taxon>Schaalia</taxon>
    </lineage>
</organism>
<dbReference type="Pfam" id="PF14028">
    <property type="entry name" value="Lant_dehydr_C"/>
    <property type="match status" value="1"/>
</dbReference>
<dbReference type="AlphaFoldDB" id="A0A2I1I3S3"/>
<gene>
    <name evidence="2" type="ORF">CYJ25_07785</name>
</gene>
<evidence type="ECO:0000313" key="3">
    <source>
        <dbReference type="Proteomes" id="UP000234545"/>
    </source>
</evidence>
<proteinExistence type="predicted"/>
<feature type="domain" description="Thiopeptide-type bacteriocin biosynthesis" evidence="1">
    <location>
        <begin position="23"/>
        <end position="347"/>
    </location>
</feature>
<sequence>MTEVKPVGYDEADFPEPPAREDWYAYYIFYTSNNSPLLIECIKPLIDELRSRDLIERWFFIRYWQEGPHLRFRVKPRPEAFDQVRQMVNEQVATFLEVRPALYEMKSEIVGGIYKDMFLMEGTEEEWNELYGDDGMPLRPSNSTSVEVYEPEYIKYGGPNGIEISEQHFEDSSDLVLTLLDTTNAHVRSVLFGLALQIMVVTIATFLPKMTDQLEFLKAYQAFWDTMMQQAPKTDQYDSNFEKMGESLDKQIPGIIQLVAGDRQEELPSFLSDWGVKVRRTRDNLDKATREGKILLISREDGTRRVADEENRARWSLLIPYIHMTNNRIGISIPEETYLSYLLQRHLEARS</sequence>
<evidence type="ECO:0000313" key="2">
    <source>
        <dbReference type="EMBL" id="PKY65784.1"/>
    </source>
</evidence>
<reference evidence="2 3" key="1">
    <citation type="submission" date="2017-12" db="EMBL/GenBank/DDBJ databases">
        <title>Phylogenetic diversity of female urinary microbiome.</title>
        <authorList>
            <person name="Thomas-White K."/>
            <person name="Wolfe A.J."/>
        </authorList>
    </citation>
    <scope>NUCLEOTIDE SEQUENCE [LARGE SCALE GENOMIC DNA]</scope>
    <source>
        <strain evidence="2 3">UMB0250</strain>
    </source>
</reference>
<accession>A0A2I1I3S3</accession>
<dbReference type="Proteomes" id="UP000234545">
    <property type="component" value="Unassembled WGS sequence"/>
</dbReference>
<comment type="caution">
    <text evidence="2">The sequence shown here is derived from an EMBL/GenBank/DDBJ whole genome shotgun (WGS) entry which is preliminary data.</text>
</comment>
<dbReference type="OrthoDB" id="3607295at2"/>
<dbReference type="RefSeq" id="WP_101628591.1">
    <property type="nucleotide sequence ID" value="NZ_PKKJ01000014.1"/>
</dbReference>
<dbReference type="NCBIfam" id="TIGR03891">
    <property type="entry name" value="thiopep_ocin"/>
    <property type="match status" value="1"/>
</dbReference>
<evidence type="ECO:0000259" key="1">
    <source>
        <dbReference type="Pfam" id="PF14028"/>
    </source>
</evidence>